<evidence type="ECO:0000313" key="2">
    <source>
        <dbReference type="Proteomes" id="UP000198728"/>
    </source>
</evidence>
<dbReference type="Proteomes" id="UP000198728">
    <property type="component" value="Unassembled WGS sequence"/>
</dbReference>
<organism evidence="1 2">
    <name type="scientific">Tropicimonas isoalkanivorans</name>
    <dbReference type="NCBI Taxonomy" id="441112"/>
    <lineage>
        <taxon>Bacteria</taxon>
        <taxon>Pseudomonadati</taxon>
        <taxon>Pseudomonadota</taxon>
        <taxon>Alphaproteobacteria</taxon>
        <taxon>Rhodobacterales</taxon>
        <taxon>Roseobacteraceae</taxon>
        <taxon>Tropicimonas</taxon>
    </lineage>
</organism>
<evidence type="ECO:0008006" key="3">
    <source>
        <dbReference type="Google" id="ProtNLM"/>
    </source>
</evidence>
<protein>
    <recommendedName>
        <fullName evidence="3">DnaA N-terminal domain-containing protein</fullName>
    </recommendedName>
</protein>
<dbReference type="AlphaFoldDB" id="A0A1I1QGI8"/>
<gene>
    <name evidence="1" type="ORF">SAMN04488094_11847</name>
</gene>
<sequence length="236" mass="25658">MIQTKPVGRNASAMKYDILTALGAHALAAGPGDRSQQKRSLRLLTLITARYNWRTEELVVGRREMARLWCVDERTVKRELARLKALGWIAVKRPAARGRITVYQLCLERILADTAPAWANVGEDFAVRMGAAETGEAPAGQGTIVAFPGATRPKPPDVSSDDEWALASGLLYAEDANLHAAWFAALTRAARTGDRLLLHAPSRFHASYVQGHLNGRLLSAVRQVDASVSSITVTHG</sequence>
<proteinExistence type="predicted"/>
<keyword evidence="2" id="KW-1185">Reference proteome</keyword>
<dbReference type="EMBL" id="FOLG01000018">
    <property type="protein sequence ID" value="SFD17230.1"/>
    <property type="molecule type" value="Genomic_DNA"/>
</dbReference>
<dbReference type="OrthoDB" id="7657434at2"/>
<evidence type="ECO:0000313" key="1">
    <source>
        <dbReference type="EMBL" id="SFD17230.1"/>
    </source>
</evidence>
<name>A0A1I1QGI8_9RHOB</name>
<dbReference type="RefSeq" id="WP_093362712.1">
    <property type="nucleotide sequence ID" value="NZ_FOLG01000018.1"/>
</dbReference>
<reference evidence="1 2" key="1">
    <citation type="submission" date="2016-10" db="EMBL/GenBank/DDBJ databases">
        <authorList>
            <person name="de Groot N.N."/>
        </authorList>
    </citation>
    <scope>NUCLEOTIDE SEQUENCE [LARGE SCALE GENOMIC DNA]</scope>
    <source>
        <strain evidence="1 2">DSM 19548</strain>
    </source>
</reference>
<accession>A0A1I1QGI8</accession>